<keyword evidence="4 5" id="KW-0472">Membrane</keyword>
<evidence type="ECO:0000256" key="5">
    <source>
        <dbReference type="SAM" id="Phobius"/>
    </source>
</evidence>
<reference evidence="8" key="2">
    <citation type="journal article" date="2013" name="Nat. Genet.">
        <title>The draft genomes of soft-shell turtle and green sea turtle yield insights into the development and evolution of the turtle-specific body plan.</title>
        <authorList>
            <person name="Wang Z."/>
            <person name="Pascual-Anaya J."/>
            <person name="Zadissa A."/>
            <person name="Li W."/>
            <person name="Niimura Y."/>
            <person name="Huang Z."/>
            <person name="Li C."/>
            <person name="White S."/>
            <person name="Xiong Z."/>
            <person name="Fang D."/>
            <person name="Wang B."/>
            <person name="Ming Y."/>
            <person name="Chen Y."/>
            <person name="Zheng Y."/>
            <person name="Kuraku S."/>
            <person name="Pignatelli M."/>
            <person name="Herrero J."/>
            <person name="Beal K."/>
            <person name="Nozawa M."/>
            <person name="Li Q."/>
            <person name="Wang J."/>
            <person name="Zhang H."/>
            <person name="Yu L."/>
            <person name="Shigenobu S."/>
            <person name="Wang J."/>
            <person name="Liu J."/>
            <person name="Flicek P."/>
            <person name="Searle S."/>
            <person name="Wang J."/>
            <person name="Kuratani S."/>
            <person name="Yin Y."/>
            <person name="Aken B."/>
            <person name="Zhang G."/>
            <person name="Irie N."/>
        </authorList>
    </citation>
    <scope>NUCLEOTIDE SEQUENCE [LARGE SCALE GENOMIC DNA]</scope>
    <source>
        <strain evidence="8">Daiwa-1</strain>
    </source>
</reference>
<dbReference type="Pfam" id="PF07782">
    <property type="entry name" value="DC_STAMP"/>
    <property type="match status" value="1"/>
</dbReference>
<evidence type="ECO:0000256" key="4">
    <source>
        <dbReference type="ARBA" id="ARBA00023136"/>
    </source>
</evidence>
<keyword evidence="3 5" id="KW-1133">Transmembrane helix</keyword>
<organism evidence="7 8">
    <name type="scientific">Pelodiscus sinensis</name>
    <name type="common">Chinese softshell turtle</name>
    <name type="synonym">Trionyx sinensis</name>
    <dbReference type="NCBI Taxonomy" id="13735"/>
    <lineage>
        <taxon>Eukaryota</taxon>
        <taxon>Metazoa</taxon>
        <taxon>Chordata</taxon>
        <taxon>Craniata</taxon>
        <taxon>Vertebrata</taxon>
        <taxon>Euteleostomi</taxon>
        <taxon>Archelosauria</taxon>
        <taxon>Testudinata</taxon>
        <taxon>Testudines</taxon>
        <taxon>Cryptodira</taxon>
        <taxon>Trionychia</taxon>
        <taxon>Trionychidae</taxon>
        <taxon>Pelodiscus</taxon>
    </lineage>
</organism>
<feature type="transmembrane region" description="Helical" evidence="5">
    <location>
        <begin position="213"/>
        <end position="230"/>
    </location>
</feature>
<feature type="transmembrane region" description="Helical" evidence="5">
    <location>
        <begin position="29"/>
        <end position="52"/>
    </location>
</feature>
<dbReference type="eggNOG" id="ENOG502QWDQ">
    <property type="taxonomic scope" value="Eukaryota"/>
</dbReference>
<keyword evidence="8" id="KW-1185">Reference proteome</keyword>
<keyword evidence="2 5" id="KW-0812">Transmembrane</keyword>
<evidence type="ECO:0000313" key="8">
    <source>
        <dbReference type="Proteomes" id="UP000007267"/>
    </source>
</evidence>
<comment type="subcellular location">
    <subcellularLocation>
        <location evidence="1">Membrane</location>
        <topology evidence="1">Multi-pass membrane protein</topology>
    </subcellularLocation>
</comment>
<reference evidence="7" key="3">
    <citation type="submission" date="2025-08" db="UniProtKB">
        <authorList>
            <consortium name="Ensembl"/>
        </authorList>
    </citation>
    <scope>IDENTIFICATION</scope>
</reference>
<sequence>MRIFASITQHIWGLYVSEKKPGWKNLLQLFTVCCTVSFIISSLLLLGLYSFIAHYPLVFLAIFGFIWIGLSIGLCSFKYMRCFGTLIFLSFSLRNGRNILITAGTGVVVAVNIQNIFHNLKMLADSITCNLEAEQFALIKKYVKIIKWIHNQMLRSSNPLTGIVSLNDKFNASYLISDEGLKMKLNNTKQQIQSVANQISSVLAIQLSISQRLLPIVGILLVLLGTYLFFRKFLGTQREKFKNIYITKRFIEFEEHQRQQQRPCVLPLSKKETKKYVRIPSLCLQHKERKRIGRFLIPAFTNLCIWVLFAAVDYLLYLLIFSVSKYLQALPELEINLNVSYHNGKLKTTNDSFNISLFKRECLPKPEFSPSSTWIPLGCIIFFLIIVVLFSTTLTQLKILVSTSFYPKIEMERIHYLHAKLLRKRSKFPQKNVKRKLNSFATMFHFWFPVFKAFEMVRKKEKVVKGEEDV</sequence>
<feature type="transmembrane region" description="Helical" evidence="5">
    <location>
        <begin position="98"/>
        <end position="117"/>
    </location>
</feature>
<name>K7G5V0_PELSI</name>
<dbReference type="Proteomes" id="UP000007267">
    <property type="component" value="Unassembled WGS sequence"/>
</dbReference>
<dbReference type="InterPro" id="IPR012858">
    <property type="entry name" value="DC_STAMP-like"/>
</dbReference>
<gene>
    <name evidence="7" type="primary">DCSTAMP</name>
</gene>
<dbReference type="InterPro" id="IPR051856">
    <property type="entry name" value="CSR-E3_Ligase_Protein"/>
</dbReference>
<evidence type="ECO:0000256" key="1">
    <source>
        <dbReference type="ARBA" id="ARBA00004141"/>
    </source>
</evidence>
<evidence type="ECO:0000259" key="6">
    <source>
        <dbReference type="Pfam" id="PF07782"/>
    </source>
</evidence>
<dbReference type="AlphaFoldDB" id="K7G5V0"/>
<dbReference type="Ensembl" id="ENSPSIT00000015735.1">
    <property type="protein sequence ID" value="ENSPSIP00000015661.1"/>
    <property type="gene ID" value="ENSPSIG00000013968.1"/>
</dbReference>
<feature type="domain" description="Dendritic cell-specific transmembrane protein-like" evidence="6">
    <location>
        <begin position="241"/>
        <end position="418"/>
    </location>
</feature>
<feature type="transmembrane region" description="Helical" evidence="5">
    <location>
        <begin position="295"/>
        <end position="320"/>
    </location>
</feature>
<dbReference type="EMBL" id="AGCU01081815">
    <property type="status" value="NOT_ANNOTATED_CDS"/>
    <property type="molecule type" value="Genomic_DNA"/>
</dbReference>
<dbReference type="PANTHER" id="PTHR21041">
    <property type="entry name" value="DENDRITIC CELL-SPECIFIC TRANSMEMBRANE PROTEIN"/>
    <property type="match status" value="1"/>
</dbReference>
<accession>K7G5V0</accession>
<evidence type="ECO:0000313" key="7">
    <source>
        <dbReference type="Ensembl" id="ENSPSIP00000015661.1"/>
    </source>
</evidence>
<dbReference type="GO" id="GO:0071353">
    <property type="term" value="P:cellular response to interleukin-4"/>
    <property type="evidence" value="ECO:0007669"/>
    <property type="project" value="Ensembl"/>
</dbReference>
<dbReference type="HOGENOM" id="CLU_046145_0_0_1"/>
<dbReference type="PANTHER" id="PTHR21041:SF2">
    <property type="entry name" value="DENDRITIC CELL-SPECIFIC TRANSMEMBRANE PROTEIN"/>
    <property type="match status" value="1"/>
</dbReference>
<dbReference type="GO" id="GO:0009986">
    <property type="term" value="C:cell surface"/>
    <property type="evidence" value="ECO:0007669"/>
    <property type="project" value="Ensembl"/>
</dbReference>
<reference evidence="7" key="4">
    <citation type="submission" date="2025-09" db="UniProtKB">
        <authorList>
            <consortium name="Ensembl"/>
        </authorList>
    </citation>
    <scope>IDENTIFICATION</scope>
</reference>
<reference evidence="8" key="1">
    <citation type="submission" date="2011-10" db="EMBL/GenBank/DDBJ databases">
        <authorList>
            <consortium name="Soft-shell Turtle Genome Consortium"/>
        </authorList>
    </citation>
    <scope>NUCLEOTIDE SEQUENCE [LARGE SCALE GENOMIC DNA]</scope>
    <source>
        <strain evidence="8">Daiwa-1</strain>
    </source>
</reference>
<dbReference type="GeneTree" id="ENSGT00940000153269"/>
<feature type="transmembrane region" description="Helical" evidence="5">
    <location>
        <begin position="58"/>
        <end position="77"/>
    </location>
</feature>
<protein>
    <submittedName>
        <fullName evidence="7">Dendrocyte expressed seven transmembrane protein</fullName>
    </submittedName>
</protein>
<dbReference type="EMBL" id="AGCU01081814">
    <property type="status" value="NOT_ANNOTATED_CDS"/>
    <property type="molecule type" value="Genomic_DNA"/>
</dbReference>
<evidence type="ECO:0000256" key="2">
    <source>
        <dbReference type="ARBA" id="ARBA00022692"/>
    </source>
</evidence>
<proteinExistence type="predicted"/>
<feature type="transmembrane region" description="Helical" evidence="5">
    <location>
        <begin position="374"/>
        <end position="394"/>
    </location>
</feature>
<evidence type="ECO:0000256" key="3">
    <source>
        <dbReference type="ARBA" id="ARBA00022989"/>
    </source>
</evidence>
<dbReference type="GO" id="GO:0005789">
    <property type="term" value="C:endoplasmic reticulum membrane"/>
    <property type="evidence" value="ECO:0007669"/>
    <property type="project" value="Ensembl"/>
</dbReference>
<dbReference type="OMA" id="CFKHLRC"/>
<dbReference type="STRING" id="13735.ENSPSIP00000015661"/>